<gene>
    <name evidence="2" type="ORF">I2501_09640</name>
</gene>
<dbReference type="AlphaFoldDB" id="A0A931FCB4"/>
<feature type="transmembrane region" description="Helical" evidence="1">
    <location>
        <begin position="129"/>
        <end position="153"/>
    </location>
</feature>
<reference evidence="2" key="1">
    <citation type="submission" date="2020-11" db="EMBL/GenBank/DDBJ databases">
        <title>Isolation and identification of active actinomycetes.</title>
        <authorList>
            <person name="Yu B."/>
        </authorList>
    </citation>
    <scope>NUCLEOTIDE SEQUENCE</scope>
    <source>
        <strain evidence="2">NEAU-YB345</strain>
    </source>
</reference>
<keyword evidence="1" id="KW-0472">Membrane</keyword>
<accession>A0A931FCB4</accession>
<feature type="transmembrane region" description="Helical" evidence="1">
    <location>
        <begin position="198"/>
        <end position="219"/>
    </location>
</feature>
<name>A0A931FCB4_9ACTN</name>
<organism evidence="2 3">
    <name type="scientific">Streptacidiphilus fuscans</name>
    <dbReference type="NCBI Taxonomy" id="2789292"/>
    <lineage>
        <taxon>Bacteria</taxon>
        <taxon>Bacillati</taxon>
        <taxon>Actinomycetota</taxon>
        <taxon>Actinomycetes</taxon>
        <taxon>Kitasatosporales</taxon>
        <taxon>Streptomycetaceae</taxon>
        <taxon>Streptacidiphilus</taxon>
    </lineage>
</organism>
<protein>
    <submittedName>
        <fullName evidence="2">ABC transporter</fullName>
    </submittedName>
</protein>
<comment type="caution">
    <text evidence="2">The sequence shown here is derived from an EMBL/GenBank/DDBJ whole genome shotgun (WGS) entry which is preliminary data.</text>
</comment>
<evidence type="ECO:0000313" key="2">
    <source>
        <dbReference type="EMBL" id="MBF9068298.1"/>
    </source>
</evidence>
<dbReference type="Proteomes" id="UP000657385">
    <property type="component" value="Unassembled WGS sequence"/>
</dbReference>
<dbReference type="RefSeq" id="WP_196193441.1">
    <property type="nucleotide sequence ID" value="NZ_JADPRT010000003.1"/>
</dbReference>
<feature type="transmembrane region" description="Helical" evidence="1">
    <location>
        <begin position="160"/>
        <end position="178"/>
    </location>
</feature>
<keyword evidence="1" id="KW-0812">Transmembrane</keyword>
<sequence>MSAVLVSGVLPLLRYQLSFLLRSQRWLPPVLLYAFLLVTGWFGGQQYGDSLGWCAGMLVPTCGWLTRTTLAVEPGSARAVAAAATAGGVRRVRATALAVALGSGLVLGALGGLFEVVTSSAPTGPHAPLASIVADGLVAVLVGVLAGTAVGALPVPGRAAGTLTLTATSLLLLVLPVSPVNAAIRQTFTSDSAYAAASLPWLPLLGSLVLLALCSLLAVREE</sequence>
<dbReference type="EMBL" id="JADPRT010000003">
    <property type="protein sequence ID" value="MBF9068298.1"/>
    <property type="molecule type" value="Genomic_DNA"/>
</dbReference>
<feature type="transmembrane region" description="Helical" evidence="1">
    <location>
        <begin position="96"/>
        <end position="117"/>
    </location>
</feature>
<proteinExistence type="predicted"/>
<evidence type="ECO:0000256" key="1">
    <source>
        <dbReference type="SAM" id="Phobius"/>
    </source>
</evidence>
<evidence type="ECO:0000313" key="3">
    <source>
        <dbReference type="Proteomes" id="UP000657385"/>
    </source>
</evidence>
<keyword evidence="3" id="KW-1185">Reference proteome</keyword>
<keyword evidence="1" id="KW-1133">Transmembrane helix</keyword>
<feature type="transmembrane region" description="Helical" evidence="1">
    <location>
        <begin position="26"/>
        <end position="43"/>
    </location>
</feature>